<dbReference type="PROSITE" id="PS51257">
    <property type="entry name" value="PROKAR_LIPOPROTEIN"/>
    <property type="match status" value="1"/>
</dbReference>
<dbReference type="CDD" id="cd07185">
    <property type="entry name" value="OmpA_C-like"/>
    <property type="match status" value="1"/>
</dbReference>
<keyword evidence="2" id="KW-0175">Coiled coil</keyword>
<dbReference type="Gene3D" id="3.30.1330.60">
    <property type="entry name" value="OmpA-like domain"/>
    <property type="match status" value="1"/>
</dbReference>
<evidence type="ECO:0000313" key="6">
    <source>
        <dbReference type="Proteomes" id="UP000199021"/>
    </source>
</evidence>
<dbReference type="PANTHER" id="PTHR30329">
    <property type="entry name" value="STATOR ELEMENT OF FLAGELLAR MOTOR COMPLEX"/>
    <property type="match status" value="1"/>
</dbReference>
<dbReference type="Proteomes" id="UP000199021">
    <property type="component" value="Unassembled WGS sequence"/>
</dbReference>
<name>A0A1H9D1S0_9BACT</name>
<dbReference type="InParanoid" id="A0A1H9D1S0"/>
<dbReference type="RefSeq" id="WP_090166405.1">
    <property type="nucleotide sequence ID" value="NZ_FOFB01000005.1"/>
</dbReference>
<feature type="domain" description="OmpA-like" evidence="4">
    <location>
        <begin position="166"/>
        <end position="288"/>
    </location>
</feature>
<dbReference type="Pfam" id="PF00691">
    <property type="entry name" value="OmpA"/>
    <property type="match status" value="1"/>
</dbReference>
<dbReference type="InterPro" id="IPR006665">
    <property type="entry name" value="OmpA-like"/>
</dbReference>
<dbReference type="AlphaFoldDB" id="A0A1H9D1S0"/>
<evidence type="ECO:0000259" key="4">
    <source>
        <dbReference type="PROSITE" id="PS51123"/>
    </source>
</evidence>
<dbReference type="InterPro" id="IPR050330">
    <property type="entry name" value="Bact_OuterMem_StrucFunc"/>
</dbReference>
<keyword evidence="1" id="KW-0472">Membrane</keyword>
<evidence type="ECO:0000313" key="5">
    <source>
        <dbReference type="EMBL" id="SEQ07405.1"/>
    </source>
</evidence>
<keyword evidence="3" id="KW-0732">Signal</keyword>
<evidence type="ECO:0000256" key="2">
    <source>
        <dbReference type="SAM" id="Coils"/>
    </source>
</evidence>
<dbReference type="OrthoDB" id="9815217at2"/>
<dbReference type="PROSITE" id="PS51123">
    <property type="entry name" value="OMPA_2"/>
    <property type="match status" value="1"/>
</dbReference>
<accession>A0A1H9D1S0</accession>
<dbReference type="STRING" id="478744.SAMN05444359_105111"/>
<dbReference type="PANTHER" id="PTHR30329:SF21">
    <property type="entry name" value="LIPOPROTEIN YIAD-RELATED"/>
    <property type="match status" value="1"/>
</dbReference>
<organism evidence="5 6">
    <name type="scientific">Neolewinella agarilytica</name>
    <dbReference type="NCBI Taxonomy" id="478744"/>
    <lineage>
        <taxon>Bacteria</taxon>
        <taxon>Pseudomonadati</taxon>
        <taxon>Bacteroidota</taxon>
        <taxon>Saprospiria</taxon>
        <taxon>Saprospirales</taxon>
        <taxon>Lewinellaceae</taxon>
        <taxon>Neolewinella</taxon>
    </lineage>
</organism>
<feature type="coiled-coil region" evidence="2">
    <location>
        <begin position="42"/>
        <end position="90"/>
    </location>
</feature>
<dbReference type="SUPFAM" id="SSF103088">
    <property type="entry name" value="OmpA-like"/>
    <property type="match status" value="1"/>
</dbReference>
<feature type="chain" id="PRO_5011663393" evidence="3">
    <location>
        <begin position="23"/>
        <end position="302"/>
    </location>
</feature>
<evidence type="ECO:0000256" key="1">
    <source>
        <dbReference type="PROSITE-ProRule" id="PRU00473"/>
    </source>
</evidence>
<dbReference type="EMBL" id="FOFB01000005">
    <property type="protein sequence ID" value="SEQ07405.1"/>
    <property type="molecule type" value="Genomic_DNA"/>
</dbReference>
<reference evidence="6" key="1">
    <citation type="submission" date="2016-10" db="EMBL/GenBank/DDBJ databases">
        <authorList>
            <person name="Varghese N."/>
            <person name="Submissions S."/>
        </authorList>
    </citation>
    <scope>NUCLEOTIDE SEQUENCE [LARGE SCALE GENOMIC DNA]</scope>
    <source>
        <strain evidence="6">DSM 24740</strain>
    </source>
</reference>
<keyword evidence="6" id="KW-1185">Reference proteome</keyword>
<dbReference type="GO" id="GO:0016020">
    <property type="term" value="C:membrane"/>
    <property type="evidence" value="ECO:0007669"/>
    <property type="project" value="UniProtKB-UniRule"/>
</dbReference>
<sequence length="302" mass="33962">MQKLLILSLALMVSLTSCVSQKKYDELQASIDTREAKLRDDLSKRDQELNRYAERLADCERRETQLQGQVQNAETQVKIREEQITDLKQQRDRSVEQVGDLTVLSQGANANIGNTLKQLEGKDKYIRLLQNAKSKADSINLALAVNLKKVLRDGIDDQDVDIKVDKTVVYINLSDKMLYKSGSYEITDRAGEVLAKIAAIAKSRPNLELMVEGYTDNVSISTNCIKDNWDLSVLRSTSVVKALQRDYGIDPNRLVAAGRGEYNALASNDTAEGRSTNRRTRIILLPKLNEFYDLLDPAKIPE</sequence>
<gene>
    <name evidence="5" type="ORF">SAMN05444359_105111</name>
</gene>
<protein>
    <submittedName>
        <fullName evidence="5">Chemotaxis protein MotB</fullName>
    </submittedName>
</protein>
<dbReference type="InterPro" id="IPR036737">
    <property type="entry name" value="OmpA-like_sf"/>
</dbReference>
<dbReference type="FunCoup" id="A0A1H9D1S0">
    <property type="interactions" value="216"/>
</dbReference>
<feature type="signal peptide" evidence="3">
    <location>
        <begin position="1"/>
        <end position="22"/>
    </location>
</feature>
<proteinExistence type="predicted"/>
<evidence type="ECO:0000256" key="3">
    <source>
        <dbReference type="SAM" id="SignalP"/>
    </source>
</evidence>